<feature type="region of interest" description="Disordered" evidence="1">
    <location>
        <begin position="198"/>
        <end position="244"/>
    </location>
</feature>
<feature type="region of interest" description="Disordered" evidence="1">
    <location>
        <begin position="257"/>
        <end position="388"/>
    </location>
</feature>
<name>A0A1W6Z3T0_9BORD</name>
<dbReference type="EMBL" id="CP021109">
    <property type="protein sequence ID" value="ARP87483.1"/>
    <property type="molecule type" value="Genomic_DNA"/>
</dbReference>
<reference evidence="2 3" key="1">
    <citation type="submission" date="2017-05" db="EMBL/GenBank/DDBJ databases">
        <title>Complete and WGS of Bordetella genogroups.</title>
        <authorList>
            <person name="Spilker T."/>
            <person name="LiPuma J."/>
        </authorList>
    </citation>
    <scope>NUCLEOTIDE SEQUENCE [LARGE SCALE GENOMIC DNA]</scope>
    <source>
        <strain evidence="2 3">AU17164</strain>
    </source>
</reference>
<proteinExistence type="predicted"/>
<dbReference type="Proteomes" id="UP000194139">
    <property type="component" value="Chromosome"/>
</dbReference>
<organism evidence="2 3">
    <name type="scientific">Bordetella genomosp. 9</name>
    <dbReference type="NCBI Taxonomy" id="1416803"/>
    <lineage>
        <taxon>Bacteria</taxon>
        <taxon>Pseudomonadati</taxon>
        <taxon>Pseudomonadota</taxon>
        <taxon>Betaproteobacteria</taxon>
        <taxon>Burkholderiales</taxon>
        <taxon>Alcaligenaceae</taxon>
        <taxon>Bordetella</taxon>
    </lineage>
</organism>
<accession>A0A1W6Z3T0</accession>
<dbReference type="RefSeq" id="WP_086072885.1">
    <property type="nucleotide sequence ID" value="NZ_CP021109.1"/>
</dbReference>
<feature type="region of interest" description="Disordered" evidence="1">
    <location>
        <begin position="1"/>
        <end position="25"/>
    </location>
</feature>
<sequence>MPIISQEARPLTPLSPVPPEIPPRPGLDEFDGRLSALVTTGAQAHRQQIGHLLQRIERTPIGRQLLAELRDLAARGSVPAVALETDMQGGAGTPPMQESAVVRLKAEMLRPQATQVGVPSDVEHAPAFFRDLVAVRNCLVARSADAIAGGPDGRGFAPLDAAELSRTFASELQEHLAGEQSHPGRDRTATFAAIPGSLSRTLSNQGSPPDAIPEAFAPQHPYGATTEPRAESGTRRPNRLRASIRWIGRRMTQLGRIFSPARRLTHASDRKPVASPSGPATPSPGSTATPASGSEATHRANDPTAVPAPLQAQEENGPAPVPAPRGRSWTVSRANAKPVAPALPDAAQSEEAPLLRPAPEPRRHRRSPSSVNPAPLAANPTPPIPEEG</sequence>
<dbReference type="AlphaFoldDB" id="A0A1W6Z3T0"/>
<protein>
    <submittedName>
        <fullName evidence="2">Uncharacterized protein</fullName>
    </submittedName>
</protein>
<feature type="compositionally biased region" description="Polar residues" evidence="1">
    <location>
        <begin position="198"/>
        <end position="207"/>
    </location>
</feature>
<gene>
    <name evidence="2" type="ORF">CAL13_15670</name>
</gene>
<evidence type="ECO:0000256" key="1">
    <source>
        <dbReference type="SAM" id="MobiDB-lite"/>
    </source>
</evidence>
<feature type="compositionally biased region" description="Pro residues" evidence="1">
    <location>
        <begin position="13"/>
        <end position="25"/>
    </location>
</feature>
<feature type="compositionally biased region" description="Low complexity" evidence="1">
    <location>
        <begin position="274"/>
        <end position="294"/>
    </location>
</feature>
<evidence type="ECO:0000313" key="2">
    <source>
        <dbReference type="EMBL" id="ARP87483.1"/>
    </source>
</evidence>
<feature type="compositionally biased region" description="Low complexity" evidence="1">
    <location>
        <begin position="368"/>
        <end position="379"/>
    </location>
</feature>
<evidence type="ECO:0000313" key="3">
    <source>
        <dbReference type="Proteomes" id="UP000194139"/>
    </source>
</evidence>
<keyword evidence="3" id="KW-1185">Reference proteome</keyword>